<protein>
    <recommendedName>
        <fullName evidence="11">Peptide transporter</fullName>
    </recommendedName>
</protein>
<dbReference type="InterPro" id="IPR000109">
    <property type="entry name" value="POT_fam"/>
</dbReference>
<feature type="transmembrane region" description="Helical" evidence="8">
    <location>
        <begin position="446"/>
        <end position="469"/>
    </location>
</feature>
<comment type="subcellular location">
    <subcellularLocation>
        <location evidence="1 6">Membrane</location>
        <topology evidence="1 6">Multi-pass membrane protein</topology>
    </subcellularLocation>
</comment>
<evidence type="ECO:0000256" key="4">
    <source>
        <dbReference type="ARBA" id="ARBA00022989"/>
    </source>
</evidence>
<evidence type="ECO:0000256" key="3">
    <source>
        <dbReference type="ARBA" id="ARBA00022692"/>
    </source>
</evidence>
<evidence type="ECO:0000313" key="10">
    <source>
        <dbReference type="Proteomes" id="UP000886520"/>
    </source>
</evidence>
<proteinExistence type="inferred from homology"/>
<name>A0A9D4UK73_ADICA</name>
<evidence type="ECO:0000256" key="7">
    <source>
        <dbReference type="SAM" id="MobiDB-lite"/>
    </source>
</evidence>
<keyword evidence="4 8" id="KW-1133">Transmembrane helix</keyword>
<dbReference type="EMBL" id="JABFUD020000015">
    <property type="protein sequence ID" value="KAI5069390.1"/>
    <property type="molecule type" value="Genomic_DNA"/>
</dbReference>
<dbReference type="Proteomes" id="UP000886520">
    <property type="component" value="Chromosome 15"/>
</dbReference>
<dbReference type="SUPFAM" id="SSF103473">
    <property type="entry name" value="MFS general substrate transporter"/>
    <property type="match status" value="1"/>
</dbReference>
<keyword evidence="5 8" id="KW-0472">Membrane</keyword>
<evidence type="ECO:0000256" key="1">
    <source>
        <dbReference type="ARBA" id="ARBA00004141"/>
    </source>
</evidence>
<keyword evidence="3 6" id="KW-0812">Transmembrane</keyword>
<reference evidence="9" key="1">
    <citation type="submission" date="2021-01" db="EMBL/GenBank/DDBJ databases">
        <title>Adiantum capillus-veneris genome.</title>
        <authorList>
            <person name="Fang Y."/>
            <person name="Liao Q."/>
        </authorList>
    </citation>
    <scope>NUCLEOTIDE SEQUENCE</scope>
    <source>
        <strain evidence="9">H3</strain>
        <tissue evidence="9">Leaf</tissue>
    </source>
</reference>
<dbReference type="GO" id="GO:0006857">
    <property type="term" value="P:oligopeptide transport"/>
    <property type="evidence" value="ECO:0007669"/>
    <property type="project" value="InterPro"/>
</dbReference>
<dbReference type="GO" id="GO:0016020">
    <property type="term" value="C:membrane"/>
    <property type="evidence" value="ECO:0007669"/>
    <property type="project" value="UniProtKB-SubCell"/>
</dbReference>
<dbReference type="Gene3D" id="1.20.1250.20">
    <property type="entry name" value="MFS general substrate transporter like domains"/>
    <property type="match status" value="1"/>
</dbReference>
<evidence type="ECO:0000256" key="5">
    <source>
        <dbReference type="ARBA" id="ARBA00023136"/>
    </source>
</evidence>
<evidence type="ECO:0000256" key="8">
    <source>
        <dbReference type="SAM" id="Phobius"/>
    </source>
</evidence>
<feature type="transmembrane region" description="Helical" evidence="8">
    <location>
        <begin position="179"/>
        <end position="202"/>
    </location>
</feature>
<dbReference type="InterPro" id="IPR036259">
    <property type="entry name" value="MFS_trans_sf"/>
</dbReference>
<feature type="transmembrane region" description="Helical" evidence="8">
    <location>
        <begin position="248"/>
        <end position="268"/>
    </location>
</feature>
<feature type="compositionally biased region" description="Basic and acidic residues" evidence="7">
    <location>
        <begin position="297"/>
        <end position="313"/>
    </location>
</feature>
<comment type="caution">
    <text evidence="9">The sequence shown here is derived from an EMBL/GenBank/DDBJ whole genome shotgun (WGS) entry which is preliminary data.</text>
</comment>
<evidence type="ECO:0000256" key="6">
    <source>
        <dbReference type="RuleBase" id="RU003755"/>
    </source>
</evidence>
<dbReference type="Pfam" id="PF00854">
    <property type="entry name" value="PTR2"/>
    <property type="match status" value="1"/>
</dbReference>
<dbReference type="AlphaFoldDB" id="A0A9D4UK73"/>
<dbReference type="OrthoDB" id="8904098at2759"/>
<feature type="transmembrane region" description="Helical" evidence="8">
    <location>
        <begin position="136"/>
        <end position="159"/>
    </location>
</feature>
<sequence length="561" mass="61240">MEPSHSTPLLSAPIQAPATSSDNLCIPVFLEDEELKHSDMKAEFTLYTEDGSTDIYGNRALRAKTGGWKACRFILANECCERLAYYGISTNLVTYLTTVLKQGNAAAASNVNKWVGTCYIAPFVGAFIADAHWGRYWTIACFSSIYFLGMTLLTLTAAIPALSPSSCSSCTATAGQLSVFYIALYLIALGTGGIKPCVSSFGADQFDNNDATEHKRMSSFFNWFYFSINIGALISSSVLVYIQDNFSWAWGFGIPAAAMGIAVCSFVFGSPLYRHQKAGGSPLTRMLQVCVAASRKQRETVPTDPNKLHETKESPIPGSRKLEHTNTLLCLDKAAVITQDGVDVDSWKLCTVTQVEELKLILGMLPIWATSIVYSAVYSQMSTLFVEQGSTMDTSMGPHFSIPPAALSIFDTLSVIVWVPLYDIFIIPLARRFTGHEHGFTKIQRMGIGLVISIFSMVAAAVVELEFFYDQSPDATRSLCSALALASNALGSYLSALILSIVTTVTTQGGAPGWIPDNLNIGHIDYFFWLLAGLSLGNFFLYLVCAHLYTYKKVDKETDKS</sequence>
<accession>A0A9D4UK73</accession>
<dbReference type="GO" id="GO:0022857">
    <property type="term" value="F:transmembrane transporter activity"/>
    <property type="evidence" value="ECO:0007669"/>
    <property type="project" value="InterPro"/>
</dbReference>
<feature type="transmembrane region" description="Helical" evidence="8">
    <location>
        <begin position="526"/>
        <end position="551"/>
    </location>
</feature>
<dbReference type="InterPro" id="IPR018456">
    <property type="entry name" value="PTR2_symporter_CS"/>
</dbReference>
<evidence type="ECO:0000256" key="2">
    <source>
        <dbReference type="ARBA" id="ARBA00005982"/>
    </source>
</evidence>
<gene>
    <name evidence="9" type="ORF">GOP47_0015691</name>
</gene>
<comment type="similarity">
    <text evidence="2 6">Belongs to the major facilitator superfamily. Proton-dependent oligopeptide transporter (POT/PTR) (TC 2.A.17) family.</text>
</comment>
<organism evidence="9 10">
    <name type="scientific">Adiantum capillus-veneris</name>
    <name type="common">Maidenhair fern</name>
    <dbReference type="NCBI Taxonomy" id="13818"/>
    <lineage>
        <taxon>Eukaryota</taxon>
        <taxon>Viridiplantae</taxon>
        <taxon>Streptophyta</taxon>
        <taxon>Embryophyta</taxon>
        <taxon>Tracheophyta</taxon>
        <taxon>Polypodiopsida</taxon>
        <taxon>Polypodiidae</taxon>
        <taxon>Polypodiales</taxon>
        <taxon>Pteridineae</taxon>
        <taxon>Pteridaceae</taxon>
        <taxon>Vittarioideae</taxon>
        <taxon>Adiantum</taxon>
    </lineage>
</organism>
<dbReference type="PANTHER" id="PTHR11654">
    <property type="entry name" value="OLIGOPEPTIDE TRANSPORTER-RELATED"/>
    <property type="match status" value="1"/>
</dbReference>
<evidence type="ECO:0000313" key="9">
    <source>
        <dbReference type="EMBL" id="KAI5069390.1"/>
    </source>
</evidence>
<keyword evidence="6" id="KW-0813">Transport</keyword>
<feature type="region of interest" description="Disordered" evidence="7">
    <location>
        <begin position="297"/>
        <end position="316"/>
    </location>
</feature>
<keyword evidence="10" id="KW-1185">Reference proteome</keyword>
<evidence type="ECO:0008006" key="11">
    <source>
        <dbReference type="Google" id="ProtNLM"/>
    </source>
</evidence>
<feature type="transmembrane region" description="Helical" evidence="8">
    <location>
        <begin position="401"/>
        <end position="425"/>
    </location>
</feature>
<dbReference type="PROSITE" id="PS01023">
    <property type="entry name" value="PTR2_2"/>
    <property type="match status" value="1"/>
</dbReference>
<feature type="transmembrane region" description="Helical" evidence="8">
    <location>
        <begin position="223"/>
        <end position="242"/>
    </location>
</feature>